<gene>
    <name evidence="7" type="ORF">N864_08295</name>
</gene>
<evidence type="ECO:0000256" key="6">
    <source>
        <dbReference type="RuleBase" id="RU363076"/>
    </source>
</evidence>
<dbReference type="InterPro" id="IPR002994">
    <property type="entry name" value="Surf1/Shy1"/>
</dbReference>
<evidence type="ECO:0000256" key="1">
    <source>
        <dbReference type="ARBA" id="ARBA00004370"/>
    </source>
</evidence>
<dbReference type="EMBL" id="AWQS01000014">
    <property type="protein sequence ID" value="EWT07346.1"/>
    <property type="molecule type" value="Genomic_DNA"/>
</dbReference>
<dbReference type="AlphaFoldDB" id="W9GM60"/>
<dbReference type="PROSITE" id="PS51257">
    <property type="entry name" value="PROKAR_LIPOPROTEIN"/>
    <property type="match status" value="1"/>
</dbReference>
<dbReference type="PANTHER" id="PTHR23427:SF2">
    <property type="entry name" value="SURFEIT LOCUS PROTEIN 1"/>
    <property type="match status" value="1"/>
</dbReference>
<dbReference type="Proteomes" id="UP000019494">
    <property type="component" value="Unassembled WGS sequence"/>
</dbReference>
<evidence type="ECO:0000256" key="2">
    <source>
        <dbReference type="ARBA" id="ARBA00007165"/>
    </source>
</evidence>
<comment type="similarity">
    <text evidence="2 6">Belongs to the SURF1 family.</text>
</comment>
<dbReference type="RefSeq" id="WP_034713490.1">
    <property type="nucleotide sequence ID" value="NZ_AWQS01000014.1"/>
</dbReference>
<comment type="caution">
    <text evidence="7">The sequence shown here is derived from an EMBL/GenBank/DDBJ whole genome shotgun (WGS) entry which is preliminary data.</text>
</comment>
<dbReference type="PANTHER" id="PTHR23427">
    <property type="entry name" value="SURFEIT LOCUS PROTEIN"/>
    <property type="match status" value="1"/>
</dbReference>
<evidence type="ECO:0000256" key="5">
    <source>
        <dbReference type="ARBA" id="ARBA00023136"/>
    </source>
</evidence>
<evidence type="ECO:0000256" key="4">
    <source>
        <dbReference type="ARBA" id="ARBA00022989"/>
    </source>
</evidence>
<dbReference type="CDD" id="cd06662">
    <property type="entry name" value="SURF1"/>
    <property type="match status" value="1"/>
</dbReference>
<proteinExistence type="inferred from homology"/>
<reference evidence="8" key="1">
    <citation type="submission" date="2013-08" db="EMBL/GenBank/DDBJ databases">
        <title>Intrasporangium oryzae NRRL B-24470.</title>
        <authorList>
            <person name="Liu H."/>
            <person name="Wang G."/>
        </authorList>
    </citation>
    <scope>NUCLEOTIDE SEQUENCE [LARGE SCALE GENOMIC DNA]</scope>
    <source>
        <strain evidence="8">Q5-1</strain>
    </source>
</reference>
<dbReference type="PROSITE" id="PS50895">
    <property type="entry name" value="SURF1"/>
    <property type="match status" value="1"/>
</dbReference>
<sequence>MSAGPFRPRWIGLFLILVVVVSACTLLGMWQLGVAQDKGRAETVAAASKLQREPLEQVTQPHSAFEADFSNRPVSAVGTYDANGQILVVDRRLDGRAGSWVVTPLRTAEGTIAVLRGFVEGTPGTPPAPPTGTVSILGTLGPGESPRADAAALPQPQRHSIDLAALVNEWPGELYNVVLLASSESADGTPVDPASAGLSRVPPPELPSHLNVRNAAYAIQWWVFGLFAVWMFVKIVRAEWLAQRQPVAPKEEAHA</sequence>
<evidence type="ECO:0000313" key="8">
    <source>
        <dbReference type="Proteomes" id="UP000019494"/>
    </source>
</evidence>
<feature type="transmembrane region" description="Helical" evidence="6">
    <location>
        <begin position="215"/>
        <end position="236"/>
    </location>
</feature>
<comment type="caution">
    <text evidence="6">Lacks conserved residue(s) required for the propagation of feature annotation.</text>
</comment>
<dbReference type="Pfam" id="PF02104">
    <property type="entry name" value="SURF1"/>
    <property type="match status" value="1"/>
</dbReference>
<protein>
    <recommendedName>
        <fullName evidence="6">SURF1-like protein</fullName>
    </recommendedName>
</protein>
<keyword evidence="5 6" id="KW-0472">Membrane</keyword>
<dbReference type="GO" id="GO:0005886">
    <property type="term" value="C:plasma membrane"/>
    <property type="evidence" value="ECO:0007669"/>
    <property type="project" value="UniProtKB-SubCell"/>
</dbReference>
<accession>W9GM60</accession>
<keyword evidence="6" id="KW-1003">Cell membrane</keyword>
<keyword evidence="8" id="KW-1185">Reference proteome</keyword>
<name>W9GM60_9MICO</name>
<organism evidence="7 8">
    <name type="scientific">Intrasporangium chromatireducens Q5-1</name>
    <dbReference type="NCBI Taxonomy" id="584657"/>
    <lineage>
        <taxon>Bacteria</taxon>
        <taxon>Bacillati</taxon>
        <taxon>Actinomycetota</taxon>
        <taxon>Actinomycetes</taxon>
        <taxon>Micrococcales</taxon>
        <taxon>Intrasporangiaceae</taxon>
        <taxon>Intrasporangium</taxon>
    </lineage>
</organism>
<evidence type="ECO:0000256" key="3">
    <source>
        <dbReference type="ARBA" id="ARBA00022692"/>
    </source>
</evidence>
<dbReference type="PATRIC" id="fig|584657.3.peg.676"/>
<keyword evidence="4 6" id="KW-1133">Transmembrane helix</keyword>
<dbReference type="InterPro" id="IPR045214">
    <property type="entry name" value="Surf1/Surf4"/>
</dbReference>
<evidence type="ECO:0000313" key="7">
    <source>
        <dbReference type="EMBL" id="EWT07346.1"/>
    </source>
</evidence>
<comment type="subcellular location">
    <subcellularLocation>
        <location evidence="6">Cell membrane</location>
        <topology evidence="6">Multi-pass membrane protein</topology>
    </subcellularLocation>
    <subcellularLocation>
        <location evidence="1">Membrane</location>
    </subcellularLocation>
</comment>
<keyword evidence="3 6" id="KW-0812">Transmembrane</keyword>